<dbReference type="InterPro" id="IPR000751">
    <property type="entry name" value="MPI_Phosphatase"/>
</dbReference>
<keyword evidence="9" id="KW-1185">Reference proteome</keyword>
<dbReference type="CDD" id="cd01530">
    <property type="entry name" value="Cdc25"/>
    <property type="match status" value="1"/>
</dbReference>
<gene>
    <name evidence="10" type="primary">LOC111132581</name>
</gene>
<dbReference type="GO" id="GO:0009794">
    <property type="term" value="P:regulation of mitotic cell cycle, embryonic"/>
    <property type="evidence" value="ECO:0007669"/>
    <property type="project" value="UniProtKB-ARBA"/>
</dbReference>
<dbReference type="GO" id="GO:0110032">
    <property type="term" value="P:positive regulation of G2/MI transition of meiotic cell cycle"/>
    <property type="evidence" value="ECO:0007669"/>
    <property type="project" value="TreeGrafter"/>
</dbReference>
<evidence type="ECO:0000256" key="6">
    <source>
        <dbReference type="RuleBase" id="RU368028"/>
    </source>
</evidence>
<evidence type="ECO:0000313" key="9">
    <source>
        <dbReference type="Proteomes" id="UP000694844"/>
    </source>
</evidence>
<keyword evidence="3 6" id="KW-0378">Hydrolase</keyword>
<dbReference type="PANTHER" id="PTHR10828:SF76">
    <property type="entry name" value="M-PHASE INDUCER PHOSPHATASE"/>
    <property type="match status" value="1"/>
</dbReference>
<dbReference type="Proteomes" id="UP000694844">
    <property type="component" value="Chromosome 5"/>
</dbReference>
<dbReference type="InterPro" id="IPR036873">
    <property type="entry name" value="Rhodanese-like_dom_sf"/>
</dbReference>
<dbReference type="FunFam" id="3.40.250.10:FF:000036">
    <property type="entry name" value="M-phase inducer phosphatase"/>
    <property type="match status" value="1"/>
</dbReference>
<evidence type="ECO:0000313" key="10">
    <source>
        <dbReference type="RefSeq" id="XP_022336117.1"/>
    </source>
</evidence>
<evidence type="ECO:0000256" key="2">
    <source>
        <dbReference type="ARBA" id="ARBA00022618"/>
    </source>
</evidence>
<dbReference type="KEGG" id="cvn:111132581"/>
<feature type="compositionally biased region" description="Basic and acidic residues" evidence="7">
    <location>
        <begin position="54"/>
        <end position="64"/>
    </location>
</feature>
<feature type="region of interest" description="Disordered" evidence="7">
    <location>
        <begin position="43"/>
        <end position="82"/>
    </location>
</feature>
<dbReference type="PROSITE" id="PS50206">
    <property type="entry name" value="RHODANESE_3"/>
    <property type="match status" value="1"/>
</dbReference>
<accession>A0A8B8E682</accession>
<dbReference type="AlphaFoldDB" id="A0A8B8E682"/>
<sequence>MEKMKELSPFRLTELPFELDDLSLSPSDVYQLMTPKHVTRPQFVDEDSGLGMDSFDKRQRRDCKGSPLTKRRKHVTPSQKRIQKSLSFGECPTSKSPCTSDQSEVLQFMERVSLKEDLVGDGSASHSLPTIPGKHADLKSITPETVTDLLVGKYDDVIGSYQIIDCRYPYEYEGGHIKGAVNFYKEMDVETIMSSQGSHEAQAGKRHILIFYCEFSSERGPKMYRNIRKADRSLNQDQYPKLNFPEMYLIHNGYKSFFESQKIFCEPEDYKPMLHKAHAQDLRHFRAKSKSFTSGEKRKKASRLSF</sequence>
<dbReference type="PANTHER" id="PTHR10828">
    <property type="entry name" value="M-PHASE INDUCER PHOSPHATASE DUAL SPECIFICITY PHOSPHATASE CDC25"/>
    <property type="match status" value="1"/>
</dbReference>
<dbReference type="GO" id="GO:0005634">
    <property type="term" value="C:nucleus"/>
    <property type="evidence" value="ECO:0007669"/>
    <property type="project" value="TreeGrafter"/>
</dbReference>
<dbReference type="GO" id="GO:0010971">
    <property type="term" value="P:positive regulation of G2/M transition of mitotic cell cycle"/>
    <property type="evidence" value="ECO:0007669"/>
    <property type="project" value="TreeGrafter"/>
</dbReference>
<comment type="catalytic activity">
    <reaction evidence="6">
        <text>O-phospho-L-tyrosyl-[protein] + H2O = L-tyrosyl-[protein] + phosphate</text>
        <dbReference type="Rhea" id="RHEA:10684"/>
        <dbReference type="Rhea" id="RHEA-COMP:10136"/>
        <dbReference type="Rhea" id="RHEA-COMP:20101"/>
        <dbReference type="ChEBI" id="CHEBI:15377"/>
        <dbReference type="ChEBI" id="CHEBI:43474"/>
        <dbReference type="ChEBI" id="CHEBI:46858"/>
        <dbReference type="ChEBI" id="CHEBI:61978"/>
        <dbReference type="EC" id="3.1.3.48"/>
    </reaction>
</comment>
<comment type="similarity">
    <text evidence="1 6">Belongs to the MPI phosphatase family.</text>
</comment>
<reference evidence="10" key="1">
    <citation type="submission" date="2025-08" db="UniProtKB">
        <authorList>
            <consortium name="RefSeq"/>
        </authorList>
    </citation>
    <scope>IDENTIFICATION</scope>
    <source>
        <tissue evidence="10">Whole sample</tissue>
    </source>
</reference>
<dbReference type="Pfam" id="PF00581">
    <property type="entry name" value="Rhodanese"/>
    <property type="match status" value="1"/>
</dbReference>
<evidence type="ECO:0000256" key="7">
    <source>
        <dbReference type="SAM" id="MobiDB-lite"/>
    </source>
</evidence>
<proteinExistence type="inferred from homology"/>
<evidence type="ECO:0000256" key="3">
    <source>
        <dbReference type="ARBA" id="ARBA00022801"/>
    </source>
</evidence>
<dbReference type="RefSeq" id="XP_022336117.1">
    <property type="nucleotide sequence ID" value="XM_022480409.1"/>
</dbReference>
<evidence type="ECO:0000256" key="1">
    <source>
        <dbReference type="ARBA" id="ARBA00011065"/>
    </source>
</evidence>
<comment type="function">
    <text evidence="6">Tyrosine protein phosphatase which functions as a dosage-dependent inducer of mitotic progression.</text>
</comment>
<dbReference type="Gene3D" id="3.40.250.10">
    <property type="entry name" value="Rhodanese-like domain"/>
    <property type="match status" value="1"/>
</dbReference>
<dbReference type="GeneID" id="111132581"/>
<keyword evidence="4 6" id="KW-0904">Protein phosphatase</keyword>
<feature type="domain" description="Rhodanese" evidence="8">
    <location>
        <begin position="157"/>
        <end position="262"/>
    </location>
</feature>
<dbReference type="GO" id="GO:0000086">
    <property type="term" value="P:G2/M transition of mitotic cell cycle"/>
    <property type="evidence" value="ECO:0007669"/>
    <property type="project" value="TreeGrafter"/>
</dbReference>
<dbReference type="EC" id="3.1.3.48" evidence="6"/>
<protein>
    <recommendedName>
        <fullName evidence="6">M-phase inducer phosphatase</fullName>
        <ecNumber evidence="6">3.1.3.48</ecNumber>
    </recommendedName>
</protein>
<dbReference type="PRINTS" id="PR00716">
    <property type="entry name" value="MPIPHPHTASE"/>
</dbReference>
<dbReference type="InterPro" id="IPR001763">
    <property type="entry name" value="Rhodanese-like_dom"/>
</dbReference>
<organism evidence="9 10">
    <name type="scientific">Crassostrea virginica</name>
    <name type="common">Eastern oyster</name>
    <dbReference type="NCBI Taxonomy" id="6565"/>
    <lineage>
        <taxon>Eukaryota</taxon>
        <taxon>Metazoa</taxon>
        <taxon>Spiralia</taxon>
        <taxon>Lophotrochozoa</taxon>
        <taxon>Mollusca</taxon>
        <taxon>Bivalvia</taxon>
        <taxon>Autobranchia</taxon>
        <taxon>Pteriomorphia</taxon>
        <taxon>Ostreida</taxon>
        <taxon>Ostreoidea</taxon>
        <taxon>Ostreidae</taxon>
        <taxon>Crassostrea</taxon>
    </lineage>
</organism>
<name>A0A8B8E682_CRAVI</name>
<keyword evidence="6" id="KW-0498">Mitosis</keyword>
<evidence type="ECO:0000256" key="4">
    <source>
        <dbReference type="ARBA" id="ARBA00022912"/>
    </source>
</evidence>
<dbReference type="SUPFAM" id="SSF52821">
    <property type="entry name" value="Rhodanese/Cell cycle control phosphatase"/>
    <property type="match status" value="1"/>
</dbReference>
<dbReference type="GO" id="GO:0032502">
    <property type="term" value="P:developmental process"/>
    <property type="evidence" value="ECO:0007669"/>
    <property type="project" value="UniProtKB-ARBA"/>
</dbReference>
<keyword evidence="5 6" id="KW-0131">Cell cycle</keyword>
<dbReference type="GO" id="GO:0051301">
    <property type="term" value="P:cell division"/>
    <property type="evidence" value="ECO:0007669"/>
    <property type="project" value="UniProtKB-UniRule"/>
</dbReference>
<dbReference type="GO" id="GO:0004725">
    <property type="term" value="F:protein tyrosine phosphatase activity"/>
    <property type="evidence" value="ECO:0007669"/>
    <property type="project" value="UniProtKB-UniRule"/>
</dbReference>
<evidence type="ECO:0000256" key="5">
    <source>
        <dbReference type="ARBA" id="ARBA00023306"/>
    </source>
</evidence>
<dbReference type="GO" id="GO:0005737">
    <property type="term" value="C:cytoplasm"/>
    <property type="evidence" value="ECO:0007669"/>
    <property type="project" value="TreeGrafter"/>
</dbReference>
<dbReference type="SMART" id="SM00450">
    <property type="entry name" value="RHOD"/>
    <property type="match status" value="1"/>
</dbReference>
<evidence type="ECO:0000259" key="8">
    <source>
        <dbReference type="PROSITE" id="PS50206"/>
    </source>
</evidence>
<dbReference type="OrthoDB" id="9999371at2759"/>
<keyword evidence="2 6" id="KW-0132">Cell division</keyword>